<evidence type="ECO:0000313" key="3">
    <source>
        <dbReference type="Proteomes" id="UP001144256"/>
    </source>
</evidence>
<evidence type="ECO:0000256" key="1">
    <source>
        <dbReference type="SAM" id="Phobius"/>
    </source>
</evidence>
<comment type="caution">
    <text evidence="2">The sequence shown here is derived from an EMBL/GenBank/DDBJ whole genome shotgun (WGS) entry which is preliminary data.</text>
</comment>
<keyword evidence="1" id="KW-1133">Transmembrane helix</keyword>
<accession>A0A9W6DGA1</accession>
<dbReference type="EMBL" id="BRLB01000016">
    <property type="protein sequence ID" value="GKX31410.1"/>
    <property type="molecule type" value="Genomic_DNA"/>
</dbReference>
<keyword evidence="1" id="KW-0472">Membrane</keyword>
<feature type="transmembrane region" description="Helical" evidence="1">
    <location>
        <begin position="65"/>
        <end position="85"/>
    </location>
</feature>
<gene>
    <name evidence="2" type="ORF">SH1V18_38900</name>
</gene>
<dbReference type="AlphaFoldDB" id="A0A9W6DGA1"/>
<dbReference type="Proteomes" id="UP001144256">
    <property type="component" value="Unassembled WGS sequence"/>
</dbReference>
<protein>
    <submittedName>
        <fullName evidence="2">Uncharacterized protein</fullName>
    </submittedName>
</protein>
<feature type="transmembrane region" description="Helical" evidence="1">
    <location>
        <begin position="26"/>
        <end position="45"/>
    </location>
</feature>
<feature type="transmembrane region" description="Helical" evidence="1">
    <location>
        <begin position="182"/>
        <end position="203"/>
    </location>
</feature>
<feature type="transmembrane region" description="Helical" evidence="1">
    <location>
        <begin position="97"/>
        <end position="130"/>
    </location>
</feature>
<feature type="transmembrane region" description="Helical" evidence="1">
    <location>
        <begin position="150"/>
        <end position="175"/>
    </location>
</feature>
<proteinExistence type="predicted"/>
<name>A0A9W6DGA1_9FIRM</name>
<keyword evidence="3" id="KW-1185">Reference proteome</keyword>
<organism evidence="2 3">
    <name type="scientific">Vallitalea longa</name>
    <dbReference type="NCBI Taxonomy" id="2936439"/>
    <lineage>
        <taxon>Bacteria</taxon>
        <taxon>Bacillati</taxon>
        <taxon>Bacillota</taxon>
        <taxon>Clostridia</taxon>
        <taxon>Lachnospirales</taxon>
        <taxon>Vallitaleaceae</taxon>
        <taxon>Vallitalea</taxon>
    </lineage>
</organism>
<reference evidence="2" key="1">
    <citation type="submission" date="2022-06" db="EMBL/GenBank/DDBJ databases">
        <title>Vallitalea longa sp. nov., an anaerobic bacterium isolated from marine sediment.</title>
        <authorList>
            <person name="Hirano S."/>
            <person name="Terahara T."/>
            <person name="Mori K."/>
            <person name="Hamada M."/>
            <person name="Matsumoto R."/>
            <person name="Kobayashi T."/>
        </authorList>
    </citation>
    <scope>NUCLEOTIDE SEQUENCE</scope>
    <source>
        <strain evidence="2">SH18-1</strain>
    </source>
</reference>
<feature type="transmembrane region" description="Helical" evidence="1">
    <location>
        <begin position="215"/>
        <end position="234"/>
    </location>
</feature>
<keyword evidence="1" id="KW-0812">Transmembrane</keyword>
<dbReference type="RefSeq" id="WP_281818440.1">
    <property type="nucleotide sequence ID" value="NZ_BRLB01000016.1"/>
</dbReference>
<evidence type="ECO:0000313" key="2">
    <source>
        <dbReference type="EMBL" id="GKX31410.1"/>
    </source>
</evidence>
<sequence length="244" mass="27979">MTSSVKRSLTGILYNLLMDFKTNAKIGIIISFAIGILINGTLFTHLNTNNEVYQCTNIGFLQQGFIFMTVVFSIGIFISCSKQVFNRKFVFPLNRKIYALGNFFFIVIGSYIAMIIICALEIIEFVFSMICSSVTKVYYFIPTVSPKSFLSGFIILFSLMACIVSLVYLISVFFYKFKITTCIIISILIFGYFNITSINVFFINISTFYFNDTSVLFILIKFWISTIVFQLIAYTPIKFREVEK</sequence>